<keyword evidence="1 3" id="KW-0963">Cytoplasm</keyword>
<proteinExistence type="inferred from homology"/>
<protein>
    <recommendedName>
        <fullName evidence="3">Ribosome maturation factor RimP</fullName>
    </recommendedName>
</protein>
<evidence type="ECO:0000256" key="2">
    <source>
        <dbReference type="ARBA" id="ARBA00022517"/>
    </source>
</evidence>
<dbReference type="Gene3D" id="3.30.300.70">
    <property type="entry name" value="RimP-like superfamily, N-terminal"/>
    <property type="match status" value="1"/>
</dbReference>
<sequence>MPLEDQIAKIVASHGAEFYDTETVNENDQTIYRVYITKEGGVDLDTCAEISNDLSPLLDVHPPVSGNYFLEVSSPGIERPLKKPRHFQNAVGERVKLKIAGGEKLKGILESADEEGIVLRNKEGEHRFSYPQILKARTYFDWANQK</sequence>
<comment type="subcellular location">
    <subcellularLocation>
        <location evidence="3">Cytoplasm</location>
    </subcellularLocation>
</comment>
<name>A0A7V2SL61_9BACT</name>
<dbReference type="CDD" id="cd01734">
    <property type="entry name" value="YlxS_C"/>
    <property type="match status" value="1"/>
</dbReference>
<accession>A0A7V2SL61</accession>
<dbReference type="Pfam" id="PF02576">
    <property type="entry name" value="RimP_N"/>
    <property type="match status" value="1"/>
</dbReference>
<comment type="similarity">
    <text evidence="3">Belongs to the RimP family.</text>
</comment>
<evidence type="ECO:0000259" key="4">
    <source>
        <dbReference type="Pfam" id="PF02576"/>
    </source>
</evidence>
<feature type="domain" description="Ribosome maturation factor RimP N-terminal" evidence="4">
    <location>
        <begin position="7"/>
        <end position="78"/>
    </location>
</feature>
<keyword evidence="2 3" id="KW-0690">Ribosome biogenesis</keyword>
<evidence type="ECO:0000256" key="1">
    <source>
        <dbReference type="ARBA" id="ARBA00022490"/>
    </source>
</evidence>
<dbReference type="SUPFAM" id="SSF75420">
    <property type="entry name" value="YhbC-like, N-terminal domain"/>
    <property type="match status" value="1"/>
</dbReference>
<evidence type="ECO:0000313" key="6">
    <source>
        <dbReference type="EMBL" id="HFC03738.1"/>
    </source>
</evidence>
<dbReference type="InterPro" id="IPR036847">
    <property type="entry name" value="RimP_C_sf"/>
</dbReference>
<dbReference type="Gene3D" id="2.30.30.180">
    <property type="entry name" value="Ribosome maturation factor RimP, C-terminal domain"/>
    <property type="match status" value="1"/>
</dbReference>
<dbReference type="InterPro" id="IPR003728">
    <property type="entry name" value="Ribosome_maturation_RimP"/>
</dbReference>
<dbReference type="EMBL" id="DRNO01000173">
    <property type="protein sequence ID" value="HFC03738.1"/>
    <property type="molecule type" value="Genomic_DNA"/>
</dbReference>
<dbReference type="Proteomes" id="UP000885722">
    <property type="component" value="Unassembled WGS sequence"/>
</dbReference>
<dbReference type="PANTHER" id="PTHR33867:SF1">
    <property type="entry name" value="RIBOSOME MATURATION FACTOR RIMP"/>
    <property type="match status" value="1"/>
</dbReference>
<organism evidence="6">
    <name type="scientific">Nitratifractor salsuginis</name>
    <dbReference type="NCBI Taxonomy" id="269261"/>
    <lineage>
        <taxon>Bacteria</taxon>
        <taxon>Pseudomonadati</taxon>
        <taxon>Campylobacterota</taxon>
        <taxon>Epsilonproteobacteria</taxon>
        <taxon>Campylobacterales</taxon>
        <taxon>Sulfurovaceae</taxon>
        <taxon>Nitratifractor</taxon>
    </lineage>
</organism>
<dbReference type="SUPFAM" id="SSF74942">
    <property type="entry name" value="YhbC-like, C-terminal domain"/>
    <property type="match status" value="1"/>
</dbReference>
<comment type="caution">
    <text evidence="6">The sequence shown here is derived from an EMBL/GenBank/DDBJ whole genome shotgun (WGS) entry which is preliminary data.</text>
</comment>
<evidence type="ECO:0000256" key="3">
    <source>
        <dbReference type="HAMAP-Rule" id="MF_01077"/>
    </source>
</evidence>
<dbReference type="AlphaFoldDB" id="A0A7V2SL61"/>
<feature type="domain" description="Ribosome maturation factor RimP C-terminal" evidence="5">
    <location>
        <begin position="81"/>
        <end position="142"/>
    </location>
</feature>
<dbReference type="GO" id="GO:0005829">
    <property type="term" value="C:cytosol"/>
    <property type="evidence" value="ECO:0007669"/>
    <property type="project" value="TreeGrafter"/>
</dbReference>
<dbReference type="GO" id="GO:0006412">
    <property type="term" value="P:translation"/>
    <property type="evidence" value="ECO:0007669"/>
    <property type="project" value="TreeGrafter"/>
</dbReference>
<dbReference type="InterPro" id="IPR035956">
    <property type="entry name" value="RimP_N_sf"/>
</dbReference>
<dbReference type="InterPro" id="IPR028989">
    <property type="entry name" value="RimP_N"/>
</dbReference>
<evidence type="ECO:0000259" key="5">
    <source>
        <dbReference type="Pfam" id="PF17384"/>
    </source>
</evidence>
<dbReference type="Pfam" id="PF17384">
    <property type="entry name" value="DUF150_C"/>
    <property type="match status" value="1"/>
</dbReference>
<dbReference type="GO" id="GO:0000028">
    <property type="term" value="P:ribosomal small subunit assembly"/>
    <property type="evidence" value="ECO:0007669"/>
    <property type="project" value="TreeGrafter"/>
</dbReference>
<gene>
    <name evidence="3 6" type="primary">rimP</name>
    <name evidence="6" type="ORF">ENJ74_02585</name>
</gene>
<dbReference type="NCBIfam" id="NF000936">
    <property type="entry name" value="PRK00092.4-1"/>
    <property type="match status" value="1"/>
</dbReference>
<dbReference type="InterPro" id="IPR028998">
    <property type="entry name" value="RimP_C"/>
</dbReference>
<reference evidence="6" key="1">
    <citation type="journal article" date="2020" name="mSystems">
        <title>Genome- and Community-Level Interaction Insights into Carbon Utilization and Element Cycling Functions of Hydrothermarchaeota in Hydrothermal Sediment.</title>
        <authorList>
            <person name="Zhou Z."/>
            <person name="Liu Y."/>
            <person name="Xu W."/>
            <person name="Pan J."/>
            <person name="Luo Z.H."/>
            <person name="Li M."/>
        </authorList>
    </citation>
    <scope>NUCLEOTIDE SEQUENCE [LARGE SCALE GENOMIC DNA]</scope>
    <source>
        <strain evidence="6">HyVt-513</strain>
    </source>
</reference>
<dbReference type="PANTHER" id="PTHR33867">
    <property type="entry name" value="RIBOSOME MATURATION FACTOR RIMP"/>
    <property type="match status" value="1"/>
</dbReference>
<dbReference type="HAMAP" id="MF_01077">
    <property type="entry name" value="RimP"/>
    <property type="match status" value="1"/>
</dbReference>
<comment type="function">
    <text evidence="3">Required for maturation of 30S ribosomal subunits.</text>
</comment>